<comment type="similarity">
    <text evidence="2">Belongs to the CDP-alcohol phosphatidyltransferase class-I family.</text>
</comment>
<sequence>METREKIDVDLTLAKQKAPDEKAWKAFLQQGIYKIVNPFVRLLIKLGFTPNAVTTTGFILNIGVAVIFVVGGESENRNDLSYVGWAGLLIMIAGLFDMLDGQVARMGNMGSTFGALYDSVLDRYSELVMFLGICYYLMAHNYFLSSLFAFIAMIGSMMVSYTRARAEGLGVECKGGFFQRPERVVLIALAGMFCGLTASLIGGDYKLYVPGIPFHIFETMSVFTIPITILAIFTNVTAFTRLTEARKALEMKERNQALKG</sequence>
<reference evidence="4 6" key="2">
    <citation type="submission" date="2019-09" db="EMBL/GenBank/DDBJ databases">
        <title>A bacterium isolated from glacier soil.</title>
        <authorList>
            <person name="Liu Q."/>
        </authorList>
    </citation>
    <scope>NUCLEOTIDE SEQUENCE [LARGE SCALE GENOMIC DNA]</scope>
    <source>
        <strain evidence="4 6">MDT1-10-3</strain>
    </source>
</reference>
<dbReference type="InterPro" id="IPR048254">
    <property type="entry name" value="CDP_ALCOHOL_P_TRANSF_CS"/>
</dbReference>
<dbReference type="EMBL" id="JBGOGF010000008">
    <property type="protein sequence ID" value="MFA1772697.1"/>
    <property type="molecule type" value="Genomic_DNA"/>
</dbReference>
<dbReference type="RefSeq" id="WP_149097271.1">
    <property type="nucleotide sequence ID" value="NZ_BMMG01000001.1"/>
</dbReference>
<dbReference type="PROSITE" id="PS00379">
    <property type="entry name" value="CDP_ALCOHOL_P_TRANSF"/>
    <property type="match status" value="1"/>
</dbReference>
<evidence type="ECO:0000313" key="4">
    <source>
        <dbReference type="EMBL" id="KAA6437650.1"/>
    </source>
</evidence>
<evidence type="ECO:0000256" key="3">
    <source>
        <dbReference type="SAM" id="Phobius"/>
    </source>
</evidence>
<evidence type="ECO:0000256" key="2">
    <source>
        <dbReference type="RuleBase" id="RU003750"/>
    </source>
</evidence>
<keyword evidence="3" id="KW-0472">Membrane</keyword>
<proteinExistence type="inferred from homology"/>
<accession>A0A5M8QRH0</accession>
<dbReference type="Proteomes" id="UP000323866">
    <property type="component" value="Unassembled WGS sequence"/>
</dbReference>
<gene>
    <name evidence="5" type="ORF">ACD591_15465</name>
    <name evidence="4" type="ORF">FOE74_03875</name>
</gene>
<keyword evidence="1 2" id="KW-0808">Transferase</keyword>
<evidence type="ECO:0000313" key="6">
    <source>
        <dbReference type="Proteomes" id="UP000323866"/>
    </source>
</evidence>
<protein>
    <submittedName>
        <fullName evidence="4">CDP-alcohol phosphatidyltransferase family protein</fullName>
    </submittedName>
</protein>
<dbReference type="AlphaFoldDB" id="A0A5M8QRH0"/>
<feature type="transmembrane region" description="Helical" evidence="3">
    <location>
        <begin position="82"/>
        <end position="99"/>
    </location>
</feature>
<evidence type="ECO:0000313" key="5">
    <source>
        <dbReference type="EMBL" id="MFA1772697.1"/>
    </source>
</evidence>
<feature type="transmembrane region" description="Helical" evidence="3">
    <location>
        <begin position="222"/>
        <end position="242"/>
    </location>
</feature>
<dbReference type="Pfam" id="PF01066">
    <property type="entry name" value="CDP-OH_P_transf"/>
    <property type="match status" value="1"/>
</dbReference>
<dbReference type="GO" id="GO:0016020">
    <property type="term" value="C:membrane"/>
    <property type="evidence" value="ECO:0007669"/>
    <property type="project" value="InterPro"/>
</dbReference>
<dbReference type="InterPro" id="IPR043130">
    <property type="entry name" value="CDP-OH_PTrfase_TM_dom"/>
</dbReference>
<reference evidence="4 6" key="1">
    <citation type="submission" date="2019-07" db="EMBL/GenBank/DDBJ databases">
        <authorList>
            <person name="Qu J.-H."/>
        </authorList>
    </citation>
    <scope>NUCLEOTIDE SEQUENCE [LARGE SCALE GENOMIC DNA]</scope>
    <source>
        <strain evidence="4 6">MDT1-10-3</strain>
    </source>
</reference>
<evidence type="ECO:0000313" key="7">
    <source>
        <dbReference type="Proteomes" id="UP001570846"/>
    </source>
</evidence>
<comment type="caution">
    <text evidence="4">The sequence shown here is derived from an EMBL/GenBank/DDBJ whole genome shotgun (WGS) entry which is preliminary data.</text>
</comment>
<keyword evidence="7" id="KW-1185">Reference proteome</keyword>
<keyword evidence="3" id="KW-0812">Transmembrane</keyword>
<dbReference type="GO" id="GO:0008654">
    <property type="term" value="P:phospholipid biosynthetic process"/>
    <property type="evidence" value="ECO:0007669"/>
    <property type="project" value="InterPro"/>
</dbReference>
<feature type="transmembrane region" description="Helical" evidence="3">
    <location>
        <begin position="184"/>
        <end position="202"/>
    </location>
</feature>
<keyword evidence="3" id="KW-1133">Transmembrane helix</keyword>
<feature type="transmembrane region" description="Helical" evidence="3">
    <location>
        <begin position="51"/>
        <end position="70"/>
    </location>
</feature>
<dbReference type="InterPro" id="IPR000462">
    <property type="entry name" value="CDP-OH_P_trans"/>
</dbReference>
<dbReference type="GO" id="GO:0016780">
    <property type="term" value="F:phosphotransferase activity, for other substituted phosphate groups"/>
    <property type="evidence" value="ECO:0007669"/>
    <property type="project" value="InterPro"/>
</dbReference>
<evidence type="ECO:0000256" key="1">
    <source>
        <dbReference type="ARBA" id="ARBA00022679"/>
    </source>
</evidence>
<dbReference type="Gene3D" id="1.20.120.1760">
    <property type="match status" value="1"/>
</dbReference>
<dbReference type="Proteomes" id="UP001570846">
    <property type="component" value="Unassembled WGS sequence"/>
</dbReference>
<dbReference type="OrthoDB" id="9785831at2"/>
<dbReference type="EMBL" id="VKKZ01000010">
    <property type="protein sequence ID" value="KAA6437650.1"/>
    <property type="molecule type" value="Genomic_DNA"/>
</dbReference>
<organism evidence="4 6">
    <name type="scientific">Rufibacter glacialis</name>
    <dbReference type="NCBI Taxonomy" id="1259555"/>
    <lineage>
        <taxon>Bacteria</taxon>
        <taxon>Pseudomonadati</taxon>
        <taxon>Bacteroidota</taxon>
        <taxon>Cytophagia</taxon>
        <taxon>Cytophagales</taxon>
        <taxon>Hymenobacteraceae</taxon>
        <taxon>Rufibacter</taxon>
    </lineage>
</organism>
<reference evidence="5 7" key="3">
    <citation type="submission" date="2024-08" db="EMBL/GenBank/DDBJ databases">
        <authorList>
            <person name="Wei W."/>
        </authorList>
    </citation>
    <scope>NUCLEOTIDE SEQUENCE [LARGE SCALE GENOMIC DNA]</scope>
    <source>
        <strain evidence="5 7">XU2</strain>
    </source>
</reference>
<name>A0A5M8QRH0_9BACT</name>